<sequence>MLGRSERESGAHARLAAQIAKWHGADGWPAGTGADDLLDLGSTSTTLATVASIDDLAAVVHIGHPAQPSHDLERALLAAAPSLVITSAVAVPAQWVWAGRPGQSTGSVVVDEAGMRDCRHVLRTLGANPRLVPSRTALDERIALAGPSGTLVVERSEIPAGWEEIPGSARLSEGAPIWYGLVEARRPAPEFAGEAQVWFAFGPRDDHRGSLQQTLSVIAESGIDMQHLRSHRSSAGPHIFFSSFSCPDVSVLTGLIAELSSRDVAHRVLAVLPGREFVPGPDALAPQWAPEHVGS</sequence>
<accession>A0A4Q1L3B8</accession>
<dbReference type="EMBL" id="SDJQ01000002">
    <property type="protein sequence ID" value="RXR36491.1"/>
    <property type="molecule type" value="Genomic_DNA"/>
</dbReference>
<dbReference type="RefSeq" id="WP_030152097.1">
    <property type="nucleotide sequence ID" value="NZ_JOFV01000012.1"/>
</dbReference>
<reference evidence="3 4" key="1">
    <citation type="submission" date="2019-01" db="EMBL/GenBank/DDBJ databases">
        <title>Oerskovia turbata Genome sequencing and assembly.</title>
        <authorList>
            <person name="Dou T."/>
        </authorList>
    </citation>
    <scope>NUCLEOTIDE SEQUENCE [LARGE SCALE GENOMIC DNA]</scope>
    <source>
        <strain evidence="2 3">JCM12123</strain>
        <strain evidence="1 4">JCM3160</strain>
    </source>
</reference>
<dbReference type="EMBL" id="SDJR01000004">
    <property type="protein sequence ID" value="RXR26315.1"/>
    <property type="molecule type" value="Genomic_DNA"/>
</dbReference>
<dbReference type="CDD" id="cd02116">
    <property type="entry name" value="ACT"/>
    <property type="match status" value="1"/>
</dbReference>
<evidence type="ECO:0000313" key="3">
    <source>
        <dbReference type="Proteomes" id="UP000289805"/>
    </source>
</evidence>
<gene>
    <name evidence="1" type="ORF">EQW73_08285</name>
    <name evidence="2" type="ORF">EQW78_01345</name>
</gene>
<dbReference type="OrthoDB" id="3770172at2"/>
<proteinExistence type="predicted"/>
<keyword evidence="4" id="KW-1185">Reference proteome</keyword>
<name>A0A4Q1L3B8_9CELL</name>
<comment type="caution">
    <text evidence="2">The sequence shown here is derived from an EMBL/GenBank/DDBJ whole genome shotgun (WGS) entry which is preliminary data.</text>
</comment>
<dbReference type="Proteomes" id="UP000290517">
    <property type="component" value="Unassembled WGS sequence"/>
</dbReference>
<protein>
    <submittedName>
        <fullName evidence="2">Uncharacterized protein</fullName>
    </submittedName>
</protein>
<dbReference type="STRING" id="1713.GCA_000718325_02606"/>
<organism evidence="2 3">
    <name type="scientific">Oerskovia turbata</name>
    <dbReference type="NCBI Taxonomy" id="1713"/>
    <lineage>
        <taxon>Bacteria</taxon>
        <taxon>Bacillati</taxon>
        <taxon>Actinomycetota</taxon>
        <taxon>Actinomycetes</taxon>
        <taxon>Micrococcales</taxon>
        <taxon>Cellulomonadaceae</taxon>
        <taxon>Oerskovia</taxon>
    </lineage>
</organism>
<evidence type="ECO:0000313" key="4">
    <source>
        <dbReference type="Proteomes" id="UP000290517"/>
    </source>
</evidence>
<evidence type="ECO:0000313" key="2">
    <source>
        <dbReference type="EMBL" id="RXR36491.1"/>
    </source>
</evidence>
<evidence type="ECO:0000313" key="1">
    <source>
        <dbReference type="EMBL" id="RXR26315.1"/>
    </source>
</evidence>
<dbReference type="AlphaFoldDB" id="A0A4Q1L3B8"/>
<dbReference type="Proteomes" id="UP000289805">
    <property type="component" value="Unassembled WGS sequence"/>
</dbReference>